<gene>
    <name evidence="1" type="ORF">BV25DRAFT_1918714</name>
</gene>
<reference evidence="1" key="2">
    <citation type="journal article" date="2022" name="New Phytol.">
        <title>Evolutionary transition to the ectomycorrhizal habit in the genomes of a hyperdiverse lineage of mushroom-forming fungi.</title>
        <authorList>
            <person name="Looney B."/>
            <person name="Miyauchi S."/>
            <person name="Morin E."/>
            <person name="Drula E."/>
            <person name="Courty P.E."/>
            <person name="Kohler A."/>
            <person name="Kuo A."/>
            <person name="LaButti K."/>
            <person name="Pangilinan J."/>
            <person name="Lipzen A."/>
            <person name="Riley R."/>
            <person name="Andreopoulos W."/>
            <person name="He G."/>
            <person name="Johnson J."/>
            <person name="Nolan M."/>
            <person name="Tritt A."/>
            <person name="Barry K.W."/>
            <person name="Grigoriev I.V."/>
            <person name="Nagy L.G."/>
            <person name="Hibbett D."/>
            <person name="Henrissat B."/>
            <person name="Matheny P.B."/>
            <person name="Labbe J."/>
            <person name="Martin F.M."/>
        </authorList>
    </citation>
    <scope>NUCLEOTIDE SEQUENCE</scope>
    <source>
        <strain evidence="1">HHB10654</strain>
    </source>
</reference>
<keyword evidence="2" id="KW-1185">Reference proteome</keyword>
<sequence length="380" mass="41287">MSLPDPAEDLIARPRILRRGWSLRKPHLLKSTSLPVLALVPAGRPLFTCLACGFANIYVPVCLWCRWSSAEATADFHVALTHATRRRISSPQLTPIGCARTSPAAPLDPRIDARRDRRSTLARSSLPEIPPHFRSPAGPSDTARATVPTTTSLSSSPRHPPKATQTRVKPARPLRDKRGLPPLSILPSAHLPFMPSPSILTSSMRPSTATSIPDQASLLTPSQTHNSLPPLLSSSTRTLRRKTRMPILRKKSSRSLRSRASTSALPTSNPVLPANSLFPSPSSPVRLGHPSRPYYTAIRTNMQQRAPLPSPPVHAVAPAPLPPFSGSLSGEMELHMALAARRSEEGRTEGYSFLFEEPGSRRAGRVRKLGSGLWGFLVGK</sequence>
<reference evidence="1" key="1">
    <citation type="submission" date="2021-03" db="EMBL/GenBank/DDBJ databases">
        <authorList>
            <consortium name="DOE Joint Genome Institute"/>
            <person name="Ahrendt S."/>
            <person name="Looney B.P."/>
            <person name="Miyauchi S."/>
            <person name="Morin E."/>
            <person name="Drula E."/>
            <person name="Courty P.E."/>
            <person name="Chicoki N."/>
            <person name="Fauchery L."/>
            <person name="Kohler A."/>
            <person name="Kuo A."/>
            <person name="Labutti K."/>
            <person name="Pangilinan J."/>
            <person name="Lipzen A."/>
            <person name="Riley R."/>
            <person name="Andreopoulos W."/>
            <person name="He G."/>
            <person name="Johnson J."/>
            <person name="Barry K.W."/>
            <person name="Grigoriev I.V."/>
            <person name="Nagy L."/>
            <person name="Hibbett D."/>
            <person name="Henrissat B."/>
            <person name="Matheny P.B."/>
            <person name="Labbe J."/>
            <person name="Martin F."/>
        </authorList>
    </citation>
    <scope>NUCLEOTIDE SEQUENCE</scope>
    <source>
        <strain evidence="1">HHB10654</strain>
    </source>
</reference>
<proteinExistence type="predicted"/>
<accession>A0ACB8STS1</accession>
<name>A0ACB8STS1_9AGAM</name>
<protein>
    <submittedName>
        <fullName evidence="1">Uncharacterized protein</fullName>
    </submittedName>
</protein>
<dbReference type="EMBL" id="MU277228">
    <property type="protein sequence ID" value="KAI0059258.1"/>
    <property type="molecule type" value="Genomic_DNA"/>
</dbReference>
<evidence type="ECO:0000313" key="2">
    <source>
        <dbReference type="Proteomes" id="UP000814140"/>
    </source>
</evidence>
<organism evidence="1 2">
    <name type="scientific">Artomyces pyxidatus</name>
    <dbReference type="NCBI Taxonomy" id="48021"/>
    <lineage>
        <taxon>Eukaryota</taxon>
        <taxon>Fungi</taxon>
        <taxon>Dikarya</taxon>
        <taxon>Basidiomycota</taxon>
        <taxon>Agaricomycotina</taxon>
        <taxon>Agaricomycetes</taxon>
        <taxon>Russulales</taxon>
        <taxon>Auriscalpiaceae</taxon>
        <taxon>Artomyces</taxon>
    </lineage>
</organism>
<comment type="caution">
    <text evidence="1">The sequence shown here is derived from an EMBL/GenBank/DDBJ whole genome shotgun (WGS) entry which is preliminary data.</text>
</comment>
<evidence type="ECO:0000313" key="1">
    <source>
        <dbReference type="EMBL" id="KAI0059258.1"/>
    </source>
</evidence>
<dbReference type="Proteomes" id="UP000814140">
    <property type="component" value="Unassembled WGS sequence"/>
</dbReference>